<dbReference type="CDD" id="cd00920">
    <property type="entry name" value="Cupredoxin"/>
    <property type="match status" value="2"/>
</dbReference>
<evidence type="ECO:0000313" key="3">
    <source>
        <dbReference type="EMBL" id="KAF5339652.1"/>
    </source>
</evidence>
<dbReference type="PANTHER" id="PTHR34883:SF15">
    <property type="entry name" value="EXTRACELLULAR SERINE-RICH PROTEIN"/>
    <property type="match status" value="1"/>
</dbReference>
<gene>
    <name evidence="3" type="ORF">D9758_015600</name>
</gene>
<feature type="region of interest" description="Disordered" evidence="1">
    <location>
        <begin position="328"/>
        <end position="360"/>
    </location>
</feature>
<dbReference type="PANTHER" id="PTHR34883">
    <property type="entry name" value="SERINE-RICH PROTEIN, PUTATIVE-RELATED-RELATED"/>
    <property type="match status" value="1"/>
</dbReference>
<feature type="signal peptide" evidence="2">
    <location>
        <begin position="1"/>
        <end position="24"/>
    </location>
</feature>
<sequence length="389" mass="40142">MRFSTTRTLPIAALASSLATTALATNFDVAVGANGNLLFYPEYVIAQPGDTVNFVFHPKNHTVTQSTFDSPCSPADGGINSGFMPVAPDLEGGPLPNWSVTVNDSTTPIWIYCQQTQPKPHCGQGMVFAINPPPADSDKSFEAFKAKAVSTSGDSIVAPVPSAPPPQTWAPATATVTSSGSTWVTTYTSYEGTPQPTYPPQPVTHKIIVGDSSQLIYNPMNISASLGDTVVFEFHPKNHTVTQSTFNSPCQPKEGGFDSGFMPVSPNTTSGFPSFQITINDTAPIWGYCQQTQPASHCGAGMVFAINAVETGPNNFSAFQALAIAQNGPGSSNGSDASGNGNGTSGTSGTSGDGNGNSDGSTNGGVSIALSLRKGSAVLGAVVIVFAML</sequence>
<accession>A0A8H5CFN9</accession>
<keyword evidence="2" id="KW-0732">Signal</keyword>
<protein>
    <recommendedName>
        <fullName evidence="5">Cupredoxin</fullName>
    </recommendedName>
</protein>
<comment type="caution">
    <text evidence="3">The sequence shown here is derived from an EMBL/GenBank/DDBJ whole genome shotgun (WGS) entry which is preliminary data.</text>
</comment>
<dbReference type="OrthoDB" id="1921208at2759"/>
<organism evidence="3 4">
    <name type="scientific">Tetrapyrgos nigripes</name>
    <dbReference type="NCBI Taxonomy" id="182062"/>
    <lineage>
        <taxon>Eukaryota</taxon>
        <taxon>Fungi</taxon>
        <taxon>Dikarya</taxon>
        <taxon>Basidiomycota</taxon>
        <taxon>Agaricomycotina</taxon>
        <taxon>Agaricomycetes</taxon>
        <taxon>Agaricomycetidae</taxon>
        <taxon>Agaricales</taxon>
        <taxon>Marasmiineae</taxon>
        <taxon>Marasmiaceae</taxon>
        <taxon>Tetrapyrgos</taxon>
    </lineage>
</organism>
<feature type="chain" id="PRO_5034218555" description="Cupredoxin" evidence="2">
    <location>
        <begin position="25"/>
        <end position="389"/>
    </location>
</feature>
<feature type="compositionally biased region" description="Gly residues" evidence="1">
    <location>
        <begin position="340"/>
        <end position="357"/>
    </location>
</feature>
<dbReference type="Gene3D" id="2.60.40.420">
    <property type="entry name" value="Cupredoxins - blue copper proteins"/>
    <property type="match status" value="2"/>
</dbReference>
<evidence type="ECO:0000256" key="1">
    <source>
        <dbReference type="SAM" id="MobiDB-lite"/>
    </source>
</evidence>
<evidence type="ECO:0008006" key="5">
    <source>
        <dbReference type="Google" id="ProtNLM"/>
    </source>
</evidence>
<proteinExistence type="predicted"/>
<feature type="compositionally biased region" description="Low complexity" evidence="1">
    <location>
        <begin position="328"/>
        <end position="339"/>
    </location>
</feature>
<dbReference type="EMBL" id="JAACJM010000183">
    <property type="protein sequence ID" value="KAF5339652.1"/>
    <property type="molecule type" value="Genomic_DNA"/>
</dbReference>
<dbReference type="AlphaFoldDB" id="A0A8H5CFN9"/>
<dbReference type="Proteomes" id="UP000559256">
    <property type="component" value="Unassembled WGS sequence"/>
</dbReference>
<dbReference type="SUPFAM" id="SSF49503">
    <property type="entry name" value="Cupredoxins"/>
    <property type="match status" value="2"/>
</dbReference>
<reference evidence="3 4" key="1">
    <citation type="journal article" date="2020" name="ISME J.">
        <title>Uncovering the hidden diversity of litter-decomposition mechanisms in mushroom-forming fungi.</title>
        <authorList>
            <person name="Floudas D."/>
            <person name="Bentzer J."/>
            <person name="Ahren D."/>
            <person name="Johansson T."/>
            <person name="Persson P."/>
            <person name="Tunlid A."/>
        </authorList>
    </citation>
    <scope>NUCLEOTIDE SEQUENCE [LARGE SCALE GENOMIC DNA]</scope>
    <source>
        <strain evidence="3 4">CBS 291.85</strain>
    </source>
</reference>
<evidence type="ECO:0000256" key="2">
    <source>
        <dbReference type="SAM" id="SignalP"/>
    </source>
</evidence>
<name>A0A8H5CFN9_9AGAR</name>
<dbReference type="InterPro" id="IPR052953">
    <property type="entry name" value="Ser-rich/MCO-related"/>
</dbReference>
<dbReference type="InterPro" id="IPR008972">
    <property type="entry name" value="Cupredoxin"/>
</dbReference>
<keyword evidence="4" id="KW-1185">Reference proteome</keyword>
<evidence type="ECO:0000313" key="4">
    <source>
        <dbReference type="Proteomes" id="UP000559256"/>
    </source>
</evidence>